<evidence type="ECO:0000313" key="3">
    <source>
        <dbReference type="Proteomes" id="UP001497516"/>
    </source>
</evidence>
<sequence>MAAPVEYVCPEAVRLFYSNFRSFGLHTRTFTTLVYGHLVTVPLEYLRHLLHIPRVGEVLANETELVHFNFNIEHEFVHLTGHTPDALLTLPSAFLLPSLRTFHFLLTRRFLPRTVLLDRVTPLDLWIITHATASVPLDYCHLLLGGLYPFQQFEYLGHLPFGPLITRLILRLGISLDPFRTTTPNVFLNADDILNEIADDIVEGEDDAELEEESAEEDPEEDPEEGGDGHDLEVNWISSDSSGSDSSDSESSDSTDPPPLDEVFAALQDIRDIYGSD</sequence>
<protein>
    <submittedName>
        <fullName evidence="2">Uncharacterized protein</fullName>
    </submittedName>
</protein>
<keyword evidence="3" id="KW-1185">Reference proteome</keyword>
<feature type="compositionally biased region" description="Acidic residues" evidence="1">
    <location>
        <begin position="205"/>
        <end position="226"/>
    </location>
</feature>
<gene>
    <name evidence="2" type="ORF">LTRI10_LOCUS14202</name>
</gene>
<dbReference type="AlphaFoldDB" id="A0AAV2DE63"/>
<accession>A0AAV2DE63</accession>
<evidence type="ECO:0000313" key="2">
    <source>
        <dbReference type="EMBL" id="CAL1372179.1"/>
    </source>
</evidence>
<feature type="region of interest" description="Disordered" evidence="1">
    <location>
        <begin position="205"/>
        <end position="262"/>
    </location>
</feature>
<dbReference type="Proteomes" id="UP001497516">
    <property type="component" value="Chromosome 2"/>
</dbReference>
<name>A0AAV2DE63_9ROSI</name>
<reference evidence="2 3" key="1">
    <citation type="submission" date="2024-04" db="EMBL/GenBank/DDBJ databases">
        <authorList>
            <person name="Fracassetti M."/>
        </authorList>
    </citation>
    <scope>NUCLEOTIDE SEQUENCE [LARGE SCALE GENOMIC DNA]</scope>
</reference>
<evidence type="ECO:0000256" key="1">
    <source>
        <dbReference type="SAM" id="MobiDB-lite"/>
    </source>
</evidence>
<organism evidence="2 3">
    <name type="scientific">Linum trigynum</name>
    <dbReference type="NCBI Taxonomy" id="586398"/>
    <lineage>
        <taxon>Eukaryota</taxon>
        <taxon>Viridiplantae</taxon>
        <taxon>Streptophyta</taxon>
        <taxon>Embryophyta</taxon>
        <taxon>Tracheophyta</taxon>
        <taxon>Spermatophyta</taxon>
        <taxon>Magnoliopsida</taxon>
        <taxon>eudicotyledons</taxon>
        <taxon>Gunneridae</taxon>
        <taxon>Pentapetalae</taxon>
        <taxon>rosids</taxon>
        <taxon>fabids</taxon>
        <taxon>Malpighiales</taxon>
        <taxon>Linaceae</taxon>
        <taxon>Linum</taxon>
    </lineage>
</organism>
<dbReference type="EMBL" id="OZ034815">
    <property type="protein sequence ID" value="CAL1372179.1"/>
    <property type="molecule type" value="Genomic_DNA"/>
</dbReference>
<proteinExistence type="predicted"/>